<dbReference type="PANTHER" id="PTHR47587:SF2">
    <property type="entry name" value="OS05G0103500 PROTEIN"/>
    <property type="match status" value="1"/>
</dbReference>
<reference evidence="2" key="1">
    <citation type="submission" date="2023-12" db="EMBL/GenBank/DDBJ databases">
        <title>Genome assembly of Anisodus tanguticus.</title>
        <authorList>
            <person name="Wang Y.-J."/>
        </authorList>
    </citation>
    <scope>NUCLEOTIDE SEQUENCE</scope>
    <source>
        <strain evidence="2">KB-2021</strain>
        <tissue evidence="2">Leaf</tissue>
    </source>
</reference>
<feature type="region of interest" description="Disordered" evidence="1">
    <location>
        <begin position="39"/>
        <end position="59"/>
    </location>
</feature>
<accession>A0AAE1RWE3</accession>
<dbReference type="Proteomes" id="UP001291623">
    <property type="component" value="Unassembled WGS sequence"/>
</dbReference>
<evidence type="ECO:0000313" key="3">
    <source>
        <dbReference type="Proteomes" id="UP001291623"/>
    </source>
</evidence>
<dbReference type="AlphaFoldDB" id="A0AAE1RWE3"/>
<sequence length="85" mass="9305">MSELFTIQIHINLVKQLADEGEKLKKKTRKPKTKIQIENKTAQKPISSDPDVVEGPAAAGWPAQPPLFMTVPPPTHPAIAELDAI</sequence>
<proteinExistence type="predicted"/>
<evidence type="ECO:0000313" key="2">
    <source>
        <dbReference type="EMBL" id="KAK4358905.1"/>
    </source>
</evidence>
<dbReference type="PANTHER" id="PTHR47587">
    <property type="entry name" value="OS05G0103500 PROTEIN"/>
    <property type="match status" value="1"/>
</dbReference>
<dbReference type="EMBL" id="JAVYJV010000011">
    <property type="protein sequence ID" value="KAK4358905.1"/>
    <property type="molecule type" value="Genomic_DNA"/>
</dbReference>
<evidence type="ECO:0000256" key="1">
    <source>
        <dbReference type="SAM" id="MobiDB-lite"/>
    </source>
</evidence>
<organism evidence="2 3">
    <name type="scientific">Anisodus tanguticus</name>
    <dbReference type="NCBI Taxonomy" id="243964"/>
    <lineage>
        <taxon>Eukaryota</taxon>
        <taxon>Viridiplantae</taxon>
        <taxon>Streptophyta</taxon>
        <taxon>Embryophyta</taxon>
        <taxon>Tracheophyta</taxon>
        <taxon>Spermatophyta</taxon>
        <taxon>Magnoliopsida</taxon>
        <taxon>eudicotyledons</taxon>
        <taxon>Gunneridae</taxon>
        <taxon>Pentapetalae</taxon>
        <taxon>asterids</taxon>
        <taxon>lamiids</taxon>
        <taxon>Solanales</taxon>
        <taxon>Solanaceae</taxon>
        <taxon>Solanoideae</taxon>
        <taxon>Hyoscyameae</taxon>
        <taxon>Anisodus</taxon>
    </lineage>
</organism>
<gene>
    <name evidence="2" type="ORF">RND71_021134</name>
</gene>
<name>A0AAE1RWE3_9SOLA</name>
<protein>
    <submittedName>
        <fullName evidence="2">Uncharacterized protein</fullName>
    </submittedName>
</protein>
<comment type="caution">
    <text evidence="2">The sequence shown here is derived from an EMBL/GenBank/DDBJ whole genome shotgun (WGS) entry which is preliminary data.</text>
</comment>
<keyword evidence="3" id="KW-1185">Reference proteome</keyword>